<dbReference type="Proteomes" id="UP001178461">
    <property type="component" value="Chromosome 4"/>
</dbReference>
<feature type="signal peptide" evidence="1">
    <location>
        <begin position="1"/>
        <end position="32"/>
    </location>
</feature>
<keyword evidence="1" id="KW-0732">Signal</keyword>
<evidence type="ECO:0000313" key="2">
    <source>
        <dbReference type="EMBL" id="CAI5771828.1"/>
    </source>
</evidence>
<name>A0AA35K7N3_9SAUR</name>
<evidence type="ECO:0000313" key="3">
    <source>
        <dbReference type="Proteomes" id="UP001178461"/>
    </source>
</evidence>
<organism evidence="2 3">
    <name type="scientific">Podarcis lilfordi</name>
    <name type="common">Lilford's wall lizard</name>
    <dbReference type="NCBI Taxonomy" id="74358"/>
    <lineage>
        <taxon>Eukaryota</taxon>
        <taxon>Metazoa</taxon>
        <taxon>Chordata</taxon>
        <taxon>Craniata</taxon>
        <taxon>Vertebrata</taxon>
        <taxon>Euteleostomi</taxon>
        <taxon>Lepidosauria</taxon>
        <taxon>Squamata</taxon>
        <taxon>Bifurcata</taxon>
        <taxon>Unidentata</taxon>
        <taxon>Episquamata</taxon>
        <taxon>Laterata</taxon>
        <taxon>Lacertibaenia</taxon>
        <taxon>Lacertidae</taxon>
        <taxon>Podarcis</taxon>
    </lineage>
</organism>
<proteinExistence type="predicted"/>
<reference evidence="2" key="1">
    <citation type="submission" date="2022-12" db="EMBL/GenBank/DDBJ databases">
        <authorList>
            <person name="Alioto T."/>
            <person name="Alioto T."/>
            <person name="Gomez Garrido J."/>
        </authorList>
    </citation>
    <scope>NUCLEOTIDE SEQUENCE</scope>
</reference>
<keyword evidence="3" id="KW-1185">Reference proteome</keyword>
<accession>A0AA35K7N3</accession>
<gene>
    <name evidence="2" type="ORF">PODLI_1B032748</name>
</gene>
<sequence>MGIVMGMSWGFSQSLECLLLAHSVAMLEQLEGKCTACMQSACAACPLTFSQTMGHSEWCVPPGSSMGMDRWSSCCSSTVS</sequence>
<dbReference type="EMBL" id="OX395129">
    <property type="protein sequence ID" value="CAI5771828.1"/>
    <property type="molecule type" value="Genomic_DNA"/>
</dbReference>
<evidence type="ECO:0000256" key="1">
    <source>
        <dbReference type="SAM" id="SignalP"/>
    </source>
</evidence>
<dbReference type="AlphaFoldDB" id="A0AA35K7N3"/>
<feature type="non-terminal residue" evidence="2">
    <location>
        <position position="80"/>
    </location>
</feature>
<protein>
    <recommendedName>
        <fullName evidence="4">Secreted protein</fullName>
    </recommendedName>
</protein>
<evidence type="ECO:0008006" key="4">
    <source>
        <dbReference type="Google" id="ProtNLM"/>
    </source>
</evidence>
<feature type="chain" id="PRO_5041458361" description="Secreted protein" evidence="1">
    <location>
        <begin position="33"/>
        <end position="80"/>
    </location>
</feature>